<dbReference type="EMBL" id="NDYI01000016">
    <property type="protein sequence ID" value="OXZ37615.1"/>
    <property type="molecule type" value="Genomic_DNA"/>
</dbReference>
<feature type="transmembrane region" description="Helical" evidence="9">
    <location>
        <begin position="240"/>
        <end position="264"/>
    </location>
</feature>
<dbReference type="GO" id="GO:0016887">
    <property type="term" value="F:ATP hydrolysis activity"/>
    <property type="evidence" value="ECO:0007669"/>
    <property type="project" value="InterPro"/>
</dbReference>
<evidence type="ECO:0000259" key="10">
    <source>
        <dbReference type="PROSITE" id="PS50893"/>
    </source>
</evidence>
<dbReference type="SUPFAM" id="SSF52540">
    <property type="entry name" value="P-loop containing nucleoside triphosphate hydrolases"/>
    <property type="match status" value="1"/>
</dbReference>
<dbReference type="Pfam" id="PF00664">
    <property type="entry name" value="ABC_membrane"/>
    <property type="match status" value="1"/>
</dbReference>
<accession>A0A233VYY8</accession>
<dbReference type="RefSeq" id="WP_094202732.1">
    <property type="nucleotide sequence ID" value="NZ_NDYI01000016.1"/>
</dbReference>
<dbReference type="FunFam" id="3.40.50.300:FF:000854">
    <property type="entry name" value="Multidrug ABC transporter ATP-binding protein"/>
    <property type="match status" value="1"/>
</dbReference>
<comment type="caution">
    <text evidence="12">The sequence shown here is derived from an EMBL/GenBank/DDBJ whole genome shotgun (WGS) entry which is preliminary data.</text>
</comment>
<comment type="subcellular location">
    <subcellularLocation>
        <location evidence="1">Cell membrane</location>
        <topology evidence="1">Multi-pass membrane protein</topology>
    </subcellularLocation>
</comment>
<dbReference type="InterPro" id="IPR039421">
    <property type="entry name" value="Type_1_exporter"/>
</dbReference>
<dbReference type="InterPro" id="IPR017871">
    <property type="entry name" value="ABC_transporter-like_CS"/>
</dbReference>
<protein>
    <submittedName>
        <fullName evidence="12">Cysteine ABC transporter ATP-binding protein</fullName>
    </submittedName>
</protein>
<name>A0A233VYY8_FINMA</name>
<evidence type="ECO:0000256" key="8">
    <source>
        <dbReference type="ARBA" id="ARBA00023136"/>
    </source>
</evidence>
<reference evidence="13" key="1">
    <citation type="submission" date="2017-04" db="EMBL/GenBank/DDBJ databases">
        <title>Finegoldia magna isolated from orthopedic joint implant-associated infections.</title>
        <authorList>
            <person name="Bjorklund S."/>
            <person name="Bruggemann H."/>
            <person name="Jensen A."/>
            <person name="Hellmark B."/>
            <person name="Soderquist B."/>
        </authorList>
    </citation>
    <scope>NUCLEOTIDE SEQUENCE [LARGE SCALE GENOMIC DNA]</scope>
    <source>
        <strain evidence="13">08T492</strain>
    </source>
</reference>
<dbReference type="PROSITE" id="PS50893">
    <property type="entry name" value="ABC_TRANSPORTER_2"/>
    <property type="match status" value="1"/>
</dbReference>
<dbReference type="SUPFAM" id="SSF90123">
    <property type="entry name" value="ABC transporter transmembrane region"/>
    <property type="match status" value="1"/>
</dbReference>
<evidence type="ECO:0000313" key="13">
    <source>
        <dbReference type="Proteomes" id="UP000215361"/>
    </source>
</evidence>
<dbReference type="Gene3D" id="1.20.1560.10">
    <property type="entry name" value="ABC transporter type 1, transmembrane domain"/>
    <property type="match status" value="1"/>
</dbReference>
<evidence type="ECO:0000256" key="3">
    <source>
        <dbReference type="ARBA" id="ARBA00022475"/>
    </source>
</evidence>
<evidence type="ECO:0000256" key="6">
    <source>
        <dbReference type="ARBA" id="ARBA00022840"/>
    </source>
</evidence>
<dbReference type="PANTHER" id="PTHR43394:SF1">
    <property type="entry name" value="ATP-BINDING CASSETTE SUB-FAMILY B MEMBER 10, MITOCHONDRIAL"/>
    <property type="match status" value="1"/>
</dbReference>
<keyword evidence="2" id="KW-0813">Transport</keyword>
<feature type="domain" description="ABC transporter" evidence="10">
    <location>
        <begin position="332"/>
        <end position="565"/>
    </location>
</feature>
<gene>
    <name evidence="12" type="ORF">B9N56_05395</name>
</gene>
<evidence type="ECO:0000256" key="1">
    <source>
        <dbReference type="ARBA" id="ARBA00004651"/>
    </source>
</evidence>
<sequence>MINKRLIAMMKDSTKYVLYTVLLNWIGLVFNIIFVITISGVIQNIYEKKEIGDSFYISLVIMILTIIVRYFTSYNSHILSQKASVIVKKELRHKLYEKLLSFGTSYNKFVNTSELLQLAVDGIEQLEMYFGGFLPQFGYSILAPVTLFAVLMFFSPKAALVMIIAVPLIPLSIVAIMKFAKKLLGKYWGNYANLGQTFLDNVAGLTTLKIYQRDYDYEKKMDREAEDFRRITMKVLSMQLNSITVMDVIAFGGAAIGSIISIVQLVNGQISLKSAIIVILLAADFFIPLRQLGSFFHVSMNGMAASDKIFKILDSQIEERGDREFPRELSSIKFENVDFSYDGIRNIINNLSFCISSNSITSFVGESGSGKSTVASLLLGINKRASGKIMYEDTELFDIKESDLMKNVTIVSANSYIFKGSLRDNLSMGDVDVSDDDMYTILKKVNLYDFFESENSLDTKINEAGSNLSGGQRQRLAIARAILKDSKVYIFDEATSNIDLESEEIIMNLINEIAKDKIVVLISHRLANVTSSEKIYVLKNGNIIEQGCHKQLISNDGLYKKMFTEQYKLENLGEI</sequence>
<dbReference type="PROSITE" id="PS00211">
    <property type="entry name" value="ABC_TRANSPORTER_1"/>
    <property type="match status" value="1"/>
</dbReference>
<organism evidence="12 13">
    <name type="scientific">Finegoldia magna</name>
    <name type="common">Peptostreptococcus magnus</name>
    <dbReference type="NCBI Taxonomy" id="1260"/>
    <lineage>
        <taxon>Bacteria</taxon>
        <taxon>Bacillati</taxon>
        <taxon>Bacillota</taxon>
        <taxon>Tissierellia</taxon>
        <taxon>Tissierellales</taxon>
        <taxon>Peptoniphilaceae</taxon>
        <taxon>Finegoldia</taxon>
    </lineage>
</organism>
<evidence type="ECO:0000256" key="9">
    <source>
        <dbReference type="SAM" id="Phobius"/>
    </source>
</evidence>
<dbReference type="InterPro" id="IPR027417">
    <property type="entry name" value="P-loop_NTPase"/>
</dbReference>
<dbReference type="InterPro" id="IPR036640">
    <property type="entry name" value="ABC1_TM_sf"/>
</dbReference>
<keyword evidence="7 9" id="KW-1133">Transmembrane helix</keyword>
<dbReference type="InterPro" id="IPR003439">
    <property type="entry name" value="ABC_transporter-like_ATP-bd"/>
</dbReference>
<feature type="transmembrane region" description="Helical" evidence="9">
    <location>
        <begin position="21"/>
        <end position="42"/>
    </location>
</feature>
<feature type="transmembrane region" description="Helical" evidence="9">
    <location>
        <begin position="54"/>
        <end position="72"/>
    </location>
</feature>
<dbReference type="CDD" id="cd18781">
    <property type="entry name" value="ABC_6TM_AarD_CydDC_like"/>
    <property type="match status" value="1"/>
</dbReference>
<keyword evidence="3" id="KW-1003">Cell membrane</keyword>
<feature type="transmembrane region" description="Helical" evidence="9">
    <location>
        <begin position="137"/>
        <end position="154"/>
    </location>
</feature>
<feature type="domain" description="ABC transmembrane type-1" evidence="11">
    <location>
        <begin position="17"/>
        <end position="301"/>
    </location>
</feature>
<dbReference type="SMART" id="SM00382">
    <property type="entry name" value="AAA"/>
    <property type="match status" value="1"/>
</dbReference>
<evidence type="ECO:0000259" key="11">
    <source>
        <dbReference type="PROSITE" id="PS50929"/>
    </source>
</evidence>
<dbReference type="Gene3D" id="3.40.50.300">
    <property type="entry name" value="P-loop containing nucleotide triphosphate hydrolases"/>
    <property type="match status" value="1"/>
</dbReference>
<evidence type="ECO:0000256" key="4">
    <source>
        <dbReference type="ARBA" id="ARBA00022692"/>
    </source>
</evidence>
<keyword evidence="8 9" id="KW-0472">Membrane</keyword>
<dbReference type="PROSITE" id="PS50929">
    <property type="entry name" value="ABC_TM1F"/>
    <property type="match status" value="1"/>
</dbReference>
<dbReference type="Proteomes" id="UP000215361">
    <property type="component" value="Unassembled WGS sequence"/>
</dbReference>
<dbReference type="GO" id="GO:0005524">
    <property type="term" value="F:ATP binding"/>
    <property type="evidence" value="ECO:0007669"/>
    <property type="project" value="UniProtKB-KW"/>
</dbReference>
<dbReference type="AlphaFoldDB" id="A0A233VYY8"/>
<feature type="transmembrane region" description="Helical" evidence="9">
    <location>
        <begin position="270"/>
        <end position="289"/>
    </location>
</feature>
<keyword evidence="6 12" id="KW-0067">ATP-binding</keyword>
<dbReference type="Pfam" id="PF00005">
    <property type="entry name" value="ABC_tran"/>
    <property type="match status" value="1"/>
</dbReference>
<dbReference type="PANTHER" id="PTHR43394">
    <property type="entry name" value="ATP-DEPENDENT PERMEASE MDL1, MITOCHONDRIAL"/>
    <property type="match status" value="1"/>
</dbReference>
<dbReference type="InterPro" id="IPR003593">
    <property type="entry name" value="AAA+_ATPase"/>
</dbReference>
<dbReference type="GO" id="GO:0005886">
    <property type="term" value="C:plasma membrane"/>
    <property type="evidence" value="ECO:0007669"/>
    <property type="project" value="UniProtKB-SubCell"/>
</dbReference>
<proteinExistence type="predicted"/>
<evidence type="ECO:0000313" key="12">
    <source>
        <dbReference type="EMBL" id="OXZ37615.1"/>
    </source>
</evidence>
<feature type="transmembrane region" description="Helical" evidence="9">
    <location>
        <begin position="160"/>
        <end position="180"/>
    </location>
</feature>
<evidence type="ECO:0000256" key="5">
    <source>
        <dbReference type="ARBA" id="ARBA00022741"/>
    </source>
</evidence>
<evidence type="ECO:0000256" key="7">
    <source>
        <dbReference type="ARBA" id="ARBA00022989"/>
    </source>
</evidence>
<evidence type="ECO:0000256" key="2">
    <source>
        <dbReference type="ARBA" id="ARBA00022448"/>
    </source>
</evidence>
<keyword evidence="4 9" id="KW-0812">Transmembrane</keyword>
<dbReference type="GO" id="GO:0015421">
    <property type="term" value="F:ABC-type oligopeptide transporter activity"/>
    <property type="evidence" value="ECO:0007669"/>
    <property type="project" value="TreeGrafter"/>
</dbReference>
<dbReference type="InterPro" id="IPR011527">
    <property type="entry name" value="ABC1_TM_dom"/>
</dbReference>
<keyword evidence="5" id="KW-0547">Nucleotide-binding</keyword>